<organism evidence="2 3">
    <name type="scientific">Leptospira biflexa serovar Patoc (strain Patoc 1 / ATCC 23582 / Paris)</name>
    <dbReference type="NCBI Taxonomy" id="456481"/>
    <lineage>
        <taxon>Bacteria</taxon>
        <taxon>Pseudomonadati</taxon>
        <taxon>Spirochaetota</taxon>
        <taxon>Spirochaetia</taxon>
        <taxon>Leptospirales</taxon>
        <taxon>Leptospiraceae</taxon>
        <taxon>Leptospira</taxon>
    </lineage>
</organism>
<dbReference type="InterPro" id="IPR051599">
    <property type="entry name" value="Cell_Envelope_Assoc"/>
</dbReference>
<dbReference type="Proteomes" id="UP000001847">
    <property type="component" value="Chromosome II"/>
</dbReference>
<dbReference type="AlphaFoldDB" id="B0SU62"/>
<dbReference type="PANTHER" id="PTHR30336">
    <property type="entry name" value="INNER MEMBRANE PROTEIN, PROBABLE PERMEASE"/>
    <property type="match status" value="1"/>
</dbReference>
<dbReference type="GO" id="GO:0005886">
    <property type="term" value="C:plasma membrane"/>
    <property type="evidence" value="ECO:0007669"/>
    <property type="project" value="TreeGrafter"/>
</dbReference>
<dbReference type="CDD" id="cd06259">
    <property type="entry name" value="YdcF-like"/>
    <property type="match status" value="1"/>
</dbReference>
<dbReference type="PANTHER" id="PTHR30336:SF20">
    <property type="entry name" value="DUF218 DOMAIN-CONTAINING PROTEIN"/>
    <property type="match status" value="1"/>
</dbReference>
<dbReference type="RefSeq" id="WP_012476683.1">
    <property type="nucleotide sequence ID" value="NC_010843.1"/>
</dbReference>
<proteinExistence type="predicted"/>
<accession>B0SU62</accession>
<dbReference type="HOGENOM" id="CLU_064561_0_0_12"/>
<dbReference type="InterPro" id="IPR014729">
    <property type="entry name" value="Rossmann-like_a/b/a_fold"/>
</dbReference>
<dbReference type="KEGG" id="lbi:LEPBI_II0213"/>
<dbReference type="OrthoDB" id="9782395at2"/>
<gene>
    <name evidence="2" type="ordered locus">LEPBI_II0213</name>
</gene>
<evidence type="ECO:0000259" key="1">
    <source>
        <dbReference type="Pfam" id="PF02698"/>
    </source>
</evidence>
<protein>
    <recommendedName>
        <fullName evidence="1">DUF218 domain-containing protein</fullName>
    </recommendedName>
</protein>
<dbReference type="STRING" id="456481.LEPBI_II0213"/>
<dbReference type="InterPro" id="IPR003848">
    <property type="entry name" value="DUF218"/>
</dbReference>
<dbReference type="Pfam" id="PF02698">
    <property type="entry name" value="DUF218"/>
    <property type="match status" value="1"/>
</dbReference>
<dbReference type="EMBL" id="CP000787">
    <property type="protein sequence ID" value="ABZ99746.1"/>
    <property type="molecule type" value="Genomic_DNA"/>
</dbReference>
<keyword evidence="3" id="KW-1185">Reference proteome</keyword>
<dbReference type="BioCyc" id="LBIF456481:LEPBI_RS18110-MONOMER"/>
<reference evidence="2 3" key="1">
    <citation type="journal article" date="2008" name="PLoS ONE">
        <title>Genome sequence of the saprophyte Leptospira biflexa provides insights into the evolution of Leptospira and the pathogenesis of leptospirosis.</title>
        <authorList>
            <person name="Picardeau M."/>
            <person name="Bulach D.M."/>
            <person name="Bouchier C."/>
            <person name="Zuerner R.L."/>
            <person name="Zidane N."/>
            <person name="Wilson P.J."/>
            <person name="Creno S."/>
            <person name="Kuczek E.S."/>
            <person name="Bommezzadri S."/>
            <person name="Davis J.C."/>
            <person name="McGrath A."/>
            <person name="Johnson M.J."/>
            <person name="Boursaux-Eude C."/>
            <person name="Seemann T."/>
            <person name="Rouy Z."/>
            <person name="Coppel R.L."/>
            <person name="Rood J.I."/>
            <person name="Lajus A."/>
            <person name="Davies J.K."/>
            <person name="Medigue C."/>
            <person name="Adler B."/>
        </authorList>
    </citation>
    <scope>NUCLEOTIDE SEQUENCE [LARGE SCALE GENOMIC DNA]</scope>
    <source>
        <strain evidence="3">Patoc 1 / ATCC 23582 / Paris</strain>
    </source>
</reference>
<feature type="domain" description="DUF218" evidence="1">
    <location>
        <begin position="32"/>
        <end position="179"/>
    </location>
</feature>
<evidence type="ECO:0000313" key="2">
    <source>
        <dbReference type="EMBL" id="ABZ99746.1"/>
    </source>
</evidence>
<evidence type="ECO:0000313" key="3">
    <source>
        <dbReference type="Proteomes" id="UP000001847"/>
    </source>
</evidence>
<sequence length="222" mass="25420">MKLDKNIPDEHLHFAKQIWDFLSVKDKLEKADLIFVLCSHDFRVAEYAASLYQKNFASHILFSGGLNFFTKHVFPNSEAESFADCAMERGVPKESIFLEPQSTNTGENIQFSQKLLFDLGFQCDSIIAVQKPSMTLRIQLALQKQWPRPNFLITSPNYSLLESPHSKINLFMIINEIVGDLGRVIAYPKLGFQEETFIPEEISAAYQFLISKGYNLHLVPNR</sequence>
<dbReference type="Gene3D" id="3.40.50.620">
    <property type="entry name" value="HUPs"/>
    <property type="match status" value="1"/>
</dbReference>
<name>B0SU62_LEPBP</name>